<organism evidence="2 3">
    <name type="scientific">Marinitoga aeolica</name>
    <dbReference type="NCBI Taxonomy" id="2809031"/>
    <lineage>
        <taxon>Bacteria</taxon>
        <taxon>Thermotogati</taxon>
        <taxon>Thermotogota</taxon>
        <taxon>Thermotogae</taxon>
        <taxon>Petrotogales</taxon>
        <taxon>Petrotogaceae</taxon>
        <taxon>Marinitoga</taxon>
    </lineage>
</organism>
<evidence type="ECO:0000313" key="2">
    <source>
        <dbReference type="EMBL" id="WGS65463.1"/>
    </source>
</evidence>
<dbReference type="EMBL" id="CP069362">
    <property type="protein sequence ID" value="WGS65463.1"/>
    <property type="molecule type" value="Genomic_DNA"/>
</dbReference>
<protein>
    <submittedName>
        <fullName evidence="2">Huazacin family RiPP peptide</fullName>
    </submittedName>
</protein>
<dbReference type="NCBIfam" id="NF037972">
    <property type="entry name" value="HuaA_fam_RiPP"/>
    <property type="match status" value="1"/>
</dbReference>
<name>A0ABY8PS52_9BACT</name>
<keyword evidence="1" id="KW-0812">Transmembrane</keyword>
<evidence type="ECO:0000313" key="3">
    <source>
        <dbReference type="Proteomes" id="UP001232493"/>
    </source>
</evidence>
<evidence type="ECO:0000256" key="1">
    <source>
        <dbReference type="SAM" id="Phobius"/>
    </source>
</evidence>
<reference evidence="2 3" key="1">
    <citation type="submission" date="2021-02" db="EMBL/GenBank/DDBJ databases">
        <title>Characterization of Marinitoga sp. nov. str. BP5-C20A.</title>
        <authorList>
            <person name="Erauso G."/>
            <person name="Postec A."/>
        </authorList>
    </citation>
    <scope>NUCLEOTIDE SEQUENCE [LARGE SCALE GENOMIC DNA]</scope>
    <source>
        <strain evidence="2 3">BP5-C20A</strain>
    </source>
</reference>
<keyword evidence="1" id="KW-0472">Membrane</keyword>
<sequence length="51" mass="5336">MKIVNDAKNESLKCFIVCSGACVVICSLDTITPLLDAMGVASYANAENVSL</sequence>
<gene>
    <name evidence="2" type="ORF">JRV97_02580</name>
</gene>
<keyword evidence="3" id="KW-1185">Reference proteome</keyword>
<proteinExistence type="predicted"/>
<dbReference type="RefSeq" id="WP_280999914.1">
    <property type="nucleotide sequence ID" value="NZ_CP069362.1"/>
</dbReference>
<feature type="transmembrane region" description="Helical" evidence="1">
    <location>
        <begin position="12"/>
        <end position="35"/>
    </location>
</feature>
<accession>A0ABY8PS52</accession>
<dbReference type="Proteomes" id="UP001232493">
    <property type="component" value="Chromosome"/>
</dbReference>
<keyword evidence="1" id="KW-1133">Transmembrane helix</keyword>